<name>A5BPC0_VITVI</name>
<reference evidence="7" key="1">
    <citation type="journal article" date="2007" name="PLoS ONE">
        <title>The first genome sequence of an elite grapevine cultivar (Pinot noir Vitis vinifera L.): coping with a highly heterozygous genome.</title>
        <authorList>
            <person name="Velasco R."/>
            <person name="Zharkikh A."/>
            <person name="Troggio M."/>
            <person name="Cartwright D.A."/>
            <person name="Cestaro A."/>
            <person name="Pruss D."/>
            <person name="Pindo M."/>
            <person name="FitzGerald L.M."/>
            <person name="Vezzulli S."/>
            <person name="Reid J."/>
            <person name="Malacarne G."/>
            <person name="Iliev D."/>
            <person name="Coppola G."/>
            <person name="Wardell B."/>
            <person name="Micheletti D."/>
            <person name="Macalma T."/>
            <person name="Facci M."/>
            <person name="Mitchell J.T."/>
            <person name="Perazzolli M."/>
            <person name="Eldredge G."/>
            <person name="Gatto P."/>
            <person name="Oyzerski R."/>
            <person name="Moretto M."/>
            <person name="Gutin N."/>
            <person name="Stefanini M."/>
            <person name="Chen Y."/>
            <person name="Segala C."/>
            <person name="Davenport C."/>
            <person name="Dematte L."/>
            <person name="Mraz A."/>
            <person name="Battilana J."/>
            <person name="Stormo K."/>
            <person name="Costa F."/>
            <person name="Tao Q."/>
            <person name="Si-Ammour A."/>
            <person name="Harkins T."/>
            <person name="Lackey A."/>
            <person name="Perbost C."/>
            <person name="Taillon B."/>
            <person name="Stella A."/>
            <person name="Solovyev V."/>
            <person name="Fawcett J.A."/>
            <person name="Sterck L."/>
            <person name="Vandepoele K."/>
            <person name="Grando S.M."/>
            <person name="Toppo S."/>
            <person name="Moser C."/>
            <person name="Lanchbury J."/>
            <person name="Bogden R."/>
            <person name="Skolnick M."/>
            <person name="Sgaramella V."/>
            <person name="Bhatnagar S.K."/>
            <person name="Fontana P."/>
            <person name="Gutin A."/>
            <person name="Van de Peer Y."/>
            <person name="Salamini F."/>
            <person name="Viola R."/>
        </authorList>
    </citation>
    <scope>NUCLEOTIDE SEQUENCE</scope>
</reference>
<feature type="repeat" description="PPR" evidence="4">
    <location>
        <begin position="168"/>
        <end position="202"/>
    </location>
</feature>
<dbReference type="ExpressionAtlas" id="A5BPC0">
    <property type="expression patterns" value="baseline and differential"/>
</dbReference>
<dbReference type="GO" id="GO:0000159">
    <property type="term" value="C:protein phosphatase type 2A complex"/>
    <property type="evidence" value="ECO:0007669"/>
    <property type="project" value="InterPro"/>
</dbReference>
<dbReference type="SUPFAM" id="SSF48371">
    <property type="entry name" value="ARM repeat"/>
    <property type="match status" value="1"/>
</dbReference>
<dbReference type="EMBL" id="AM466446">
    <property type="protein sequence ID" value="CAN74832.1"/>
    <property type="molecule type" value="Genomic_DNA"/>
</dbReference>
<dbReference type="PROSITE" id="PS51375">
    <property type="entry name" value="PPR"/>
    <property type="match status" value="4"/>
</dbReference>
<dbReference type="InterPro" id="IPR002885">
    <property type="entry name" value="PPR_rpt"/>
</dbReference>
<feature type="domain" description="Anaphase-promoting complex subunit 1 middle" evidence="5">
    <location>
        <begin position="437"/>
        <end position="560"/>
    </location>
</feature>
<evidence type="ECO:0000256" key="2">
    <source>
        <dbReference type="ARBA" id="ARBA00022574"/>
    </source>
</evidence>
<feature type="repeat" description="PPR" evidence="4">
    <location>
        <begin position="30"/>
        <end position="64"/>
    </location>
</feature>
<dbReference type="InterPro" id="IPR016024">
    <property type="entry name" value="ARM-type_fold"/>
</dbReference>
<dbReference type="Pfam" id="PF13041">
    <property type="entry name" value="PPR_2"/>
    <property type="match status" value="1"/>
</dbReference>
<dbReference type="Pfam" id="PF01535">
    <property type="entry name" value="PPR"/>
    <property type="match status" value="1"/>
</dbReference>
<evidence type="ECO:0000259" key="5">
    <source>
        <dbReference type="Pfam" id="PF20518"/>
    </source>
</evidence>
<dbReference type="AlphaFoldDB" id="A5BPC0"/>
<dbReference type="InterPro" id="IPR050667">
    <property type="entry name" value="PPR-containing_protein"/>
</dbReference>
<comment type="similarity">
    <text evidence="1">Belongs to the PPR family. P subfamily.</text>
</comment>
<evidence type="ECO:0000256" key="1">
    <source>
        <dbReference type="ARBA" id="ARBA00007626"/>
    </source>
</evidence>
<feature type="repeat" description="PPR" evidence="4">
    <location>
        <begin position="1"/>
        <end position="29"/>
    </location>
</feature>
<dbReference type="InterPro" id="IPR011990">
    <property type="entry name" value="TPR-like_helical_dom_sf"/>
</dbReference>
<dbReference type="NCBIfam" id="TIGR00756">
    <property type="entry name" value="PPR"/>
    <property type="match status" value="2"/>
</dbReference>
<evidence type="ECO:0000259" key="6">
    <source>
        <dbReference type="Pfam" id="PF23276"/>
    </source>
</evidence>
<protein>
    <recommendedName>
        <fullName evidence="8">Pentatricopeptide repeat-containing protein</fullName>
    </recommendedName>
</protein>
<dbReference type="PANTHER" id="PTHR47939:SF13">
    <property type="entry name" value="OS03G0201400 PROTEIN"/>
    <property type="match status" value="1"/>
</dbReference>
<dbReference type="GO" id="GO:0019888">
    <property type="term" value="F:protein phosphatase regulator activity"/>
    <property type="evidence" value="ECO:0007669"/>
    <property type="project" value="InterPro"/>
</dbReference>
<feature type="repeat" description="PPR" evidence="4">
    <location>
        <begin position="65"/>
        <end position="99"/>
    </location>
</feature>
<dbReference type="PANTHER" id="PTHR47939">
    <property type="entry name" value="MEMBRANE-ASSOCIATED SALT-INDUCIBLE PROTEIN-LIKE"/>
    <property type="match status" value="1"/>
</dbReference>
<gene>
    <name evidence="7" type="ORF">VITISV_004334</name>
</gene>
<keyword evidence="2" id="KW-0853">WD repeat</keyword>
<evidence type="ECO:0008006" key="8">
    <source>
        <dbReference type="Google" id="ProtNLM"/>
    </source>
</evidence>
<organism evidence="7">
    <name type="scientific">Vitis vinifera</name>
    <name type="common">Grape</name>
    <dbReference type="NCBI Taxonomy" id="29760"/>
    <lineage>
        <taxon>Eukaryota</taxon>
        <taxon>Viridiplantae</taxon>
        <taxon>Streptophyta</taxon>
        <taxon>Embryophyta</taxon>
        <taxon>Tracheophyta</taxon>
        <taxon>Spermatophyta</taxon>
        <taxon>Magnoliopsida</taxon>
        <taxon>eudicotyledons</taxon>
        <taxon>Gunneridae</taxon>
        <taxon>Pentapetalae</taxon>
        <taxon>rosids</taxon>
        <taxon>Vitales</taxon>
        <taxon>Vitaceae</taxon>
        <taxon>Viteae</taxon>
        <taxon>Vitis</taxon>
    </lineage>
</organism>
<dbReference type="Gene3D" id="1.20.120.420">
    <property type="entry name" value="translation initiation factor eif-2b, domain 1"/>
    <property type="match status" value="1"/>
</dbReference>
<dbReference type="Pfam" id="PF23276">
    <property type="entry name" value="TPR_24"/>
    <property type="match status" value="1"/>
</dbReference>
<dbReference type="InterPro" id="IPR057027">
    <property type="entry name" value="TPR_mt"/>
</dbReference>
<dbReference type="InterPro" id="IPR027363">
    <property type="entry name" value="M1Pi_N"/>
</dbReference>
<dbReference type="PRINTS" id="PR00600">
    <property type="entry name" value="PP2APR55"/>
</dbReference>
<dbReference type="Pfam" id="PF20518">
    <property type="entry name" value="Apc1_MidN"/>
    <property type="match status" value="1"/>
</dbReference>
<proteinExistence type="inferred from homology"/>
<evidence type="ECO:0000313" key="7">
    <source>
        <dbReference type="EMBL" id="CAN74832.1"/>
    </source>
</evidence>
<dbReference type="Gene3D" id="1.25.40.10">
    <property type="entry name" value="Tetratricopeptide repeat domain"/>
    <property type="match status" value="2"/>
</dbReference>
<feature type="domain" description="Pentatricopeptide repeat-containing protein-mitochondrial" evidence="6">
    <location>
        <begin position="43"/>
        <end position="155"/>
    </location>
</feature>
<evidence type="ECO:0000256" key="4">
    <source>
        <dbReference type="PROSITE-ProRule" id="PRU00708"/>
    </source>
</evidence>
<accession>A5BPC0</accession>
<sequence>MLVKAYVRVGMFDEAIDALFQTKRQGFVPHIVSCNFLMNRLIEHGKIDMAVAIYRHLKRLGLNPIDYTYGLFIKALCRKGNFEKAIDVFREMEEVGANPTAVMCSTYIERFCSHKRSDLDYEALRALRAAKWPIDTFAYAVVIRGFCSEIKLKGAEVVFINMRRITPDVITYTMMINGYCRVNCLRKAHDIFNDMKEKGIKPDVIAITIVLDAHSKLVRLRRLASSLLLHLVKALRYDEGRLIEGYLLRAAQRSDIFAHILIWRLQGEQYDPELGKDAASTENNSFQTLSSVVRQRIVDRFTLKALDLYTFGAMSVFQAFLKTAEDMSKEDIAANRAIGLYGVSFLQIHIKDSKSLRSLTHYNTRSLVTTAKFHLIHYNLLAYRISRGSIQLIDLRQSAVYDHKAEVLQHDESSGFKSFLQKFPSFLDFKIASDEKHQNFHPILRRMHMEMTVRNPSETAYQSKPSNKVLSWSKLLQKMSMKLFGNILMLTRIYESLKLDYLRKKDLGLLVVLLCNVANFLGEGSYLDHYVHDFLVFLRNLRCVKTVFPRQLLLVYSDGLNTACNGHSVIWAREIVSFQSLLSGAKPVGRKPSSGVYGNLATGASSSSEELTALAMVGEEFGLQQLDLLPADEPEIQTNANLISMSTLYKLHLHPVIIPSTSSDTIRLDNTKFKDADSVDGSMAHDMEAGTFAKTRLLRSLILLGPGAEIYMGVLDTVNFGAEIFEAKATMLDDAYPTALKI</sequence>
<evidence type="ECO:0000256" key="3">
    <source>
        <dbReference type="ARBA" id="ARBA00022737"/>
    </source>
</evidence>
<dbReference type="InterPro" id="IPR046794">
    <property type="entry name" value="Apc1_MidN"/>
</dbReference>
<keyword evidence="3" id="KW-0677">Repeat</keyword>
<dbReference type="InterPro" id="IPR000009">
    <property type="entry name" value="PP2A_PR55"/>
</dbReference>